<proteinExistence type="predicted"/>
<reference evidence="1 2" key="1">
    <citation type="submission" date="2017-08" db="EMBL/GenBank/DDBJ databases">
        <title>Genomic and metabolic characterisation of spoilage-associated Pseudomonas species.</title>
        <authorList>
            <person name="Stanborough T."/>
            <person name="Fegan N."/>
            <person name="Powell S.M."/>
            <person name="Singh T."/>
            <person name="Tamplin M.L."/>
            <person name="Chandry P.S."/>
        </authorList>
    </citation>
    <scope>NUCLEOTIDE SEQUENCE [LARGE SCALE GENOMIC DNA]</scope>
    <source>
        <strain evidence="1 2">F1820</strain>
    </source>
</reference>
<dbReference type="Proteomes" id="UP000216113">
    <property type="component" value="Unassembled WGS sequence"/>
</dbReference>
<dbReference type="AlphaFoldDB" id="A0A266LWR1"/>
<evidence type="ECO:0000313" key="1">
    <source>
        <dbReference type="EMBL" id="OZY41837.1"/>
    </source>
</evidence>
<protein>
    <submittedName>
        <fullName evidence="1">Uncharacterized protein</fullName>
    </submittedName>
</protein>
<dbReference type="EMBL" id="NQKL01000007">
    <property type="protein sequence ID" value="OZY41837.1"/>
    <property type="molecule type" value="Genomic_DNA"/>
</dbReference>
<gene>
    <name evidence="1" type="ORF">CJF43_11380</name>
</gene>
<organism evidence="1 2">
    <name type="scientific">Pseudomonas fragi</name>
    <dbReference type="NCBI Taxonomy" id="296"/>
    <lineage>
        <taxon>Bacteria</taxon>
        <taxon>Pseudomonadati</taxon>
        <taxon>Pseudomonadota</taxon>
        <taxon>Gammaproteobacteria</taxon>
        <taxon>Pseudomonadales</taxon>
        <taxon>Pseudomonadaceae</taxon>
        <taxon>Pseudomonas</taxon>
    </lineage>
</organism>
<dbReference type="RefSeq" id="WP_095029252.1">
    <property type="nucleotide sequence ID" value="NZ_NQKL01000007.1"/>
</dbReference>
<comment type="caution">
    <text evidence="1">The sequence shown here is derived from an EMBL/GenBank/DDBJ whole genome shotgun (WGS) entry which is preliminary data.</text>
</comment>
<evidence type="ECO:0000313" key="2">
    <source>
        <dbReference type="Proteomes" id="UP000216113"/>
    </source>
</evidence>
<accession>A0A266LWR1</accession>
<sequence>MELPLETVALYALKLAYEREGSSPILRDDPAMSDYQRDVFAFDVRKGDIAAIQGKIEHCLALALAALGGEQSPMGRELQKLSGDVRNAHTLEQMHPALLTLKDYLKDVQ</sequence>
<name>A0A266LWR1_PSEFR</name>